<sequence>MFALKTAANKVALPATRVASRRCISSSTARSAFNSTRLALNAGNKFTSNILKDAYVSSAPSRLMFFSKKPSKKRKNA</sequence>
<reference evidence="1 2" key="1">
    <citation type="journal article" date="2018" name="G3 (Bethesda)">
        <title>Phylogenetic and Phylogenomic Definition of Rhizopus Species.</title>
        <authorList>
            <person name="Gryganskyi A.P."/>
            <person name="Golan J."/>
            <person name="Dolatabadi S."/>
            <person name="Mondo S."/>
            <person name="Robb S."/>
            <person name="Idnurm A."/>
            <person name="Muszewska A."/>
            <person name="Steczkiewicz K."/>
            <person name="Masonjones S."/>
            <person name="Liao H.L."/>
            <person name="Gajdeczka M.T."/>
            <person name="Anike F."/>
            <person name="Vuek A."/>
            <person name="Anishchenko I.M."/>
            <person name="Voigt K."/>
            <person name="de Hoog G.S."/>
            <person name="Smith M.E."/>
            <person name="Heitman J."/>
            <person name="Vilgalys R."/>
            <person name="Stajich J.E."/>
        </authorList>
    </citation>
    <scope>NUCLEOTIDE SEQUENCE [LARGE SCALE GENOMIC DNA]</scope>
    <source>
        <strain evidence="1 2">LSU 92-RS-03</strain>
    </source>
</reference>
<comment type="caution">
    <text evidence="1">The sequence shown here is derived from an EMBL/GenBank/DDBJ whole genome shotgun (WGS) entry which is preliminary data.</text>
</comment>
<name>A0A367KJU7_RHIST</name>
<accession>A0A367KJU7</accession>
<organism evidence="1 2">
    <name type="scientific">Rhizopus stolonifer</name>
    <name type="common">Rhizopus nigricans</name>
    <dbReference type="NCBI Taxonomy" id="4846"/>
    <lineage>
        <taxon>Eukaryota</taxon>
        <taxon>Fungi</taxon>
        <taxon>Fungi incertae sedis</taxon>
        <taxon>Mucoromycota</taxon>
        <taxon>Mucoromycotina</taxon>
        <taxon>Mucoromycetes</taxon>
        <taxon>Mucorales</taxon>
        <taxon>Mucorineae</taxon>
        <taxon>Rhizopodaceae</taxon>
        <taxon>Rhizopus</taxon>
    </lineage>
</organism>
<proteinExistence type="predicted"/>
<dbReference type="EMBL" id="PJQM01001392">
    <property type="protein sequence ID" value="RCI02447.1"/>
    <property type="molecule type" value="Genomic_DNA"/>
</dbReference>
<keyword evidence="2" id="KW-1185">Reference proteome</keyword>
<dbReference type="OrthoDB" id="2238986at2759"/>
<dbReference type="Proteomes" id="UP000253551">
    <property type="component" value="Unassembled WGS sequence"/>
</dbReference>
<evidence type="ECO:0000313" key="2">
    <source>
        <dbReference type="Proteomes" id="UP000253551"/>
    </source>
</evidence>
<protein>
    <submittedName>
        <fullName evidence="1">Uncharacterized protein</fullName>
    </submittedName>
</protein>
<gene>
    <name evidence="1" type="ORF">CU098_012520</name>
</gene>
<evidence type="ECO:0000313" key="1">
    <source>
        <dbReference type="EMBL" id="RCI02447.1"/>
    </source>
</evidence>
<dbReference type="STRING" id="4846.A0A367KJU7"/>
<dbReference type="AlphaFoldDB" id="A0A367KJU7"/>